<organism evidence="2 3">
    <name type="scientific">Nitrosovibrio tenuis</name>
    <dbReference type="NCBI Taxonomy" id="1233"/>
    <lineage>
        <taxon>Bacteria</taxon>
        <taxon>Pseudomonadati</taxon>
        <taxon>Pseudomonadota</taxon>
        <taxon>Betaproteobacteria</taxon>
        <taxon>Nitrosomonadales</taxon>
        <taxon>Nitrosomonadaceae</taxon>
        <taxon>Nitrosovibrio</taxon>
    </lineage>
</organism>
<evidence type="ECO:0000313" key="2">
    <source>
        <dbReference type="EMBL" id="SEK98465.1"/>
    </source>
</evidence>
<sequence>MSLLSFGCTKVQWQLSLNPIKMDHPRPYKKNSTLELGRLKGSKVRIANRIWSLKLLIIKEHMEFEVLIDTSFANVAKERFEGPIGNKSVLSLINDFEDGEWRAKKFHNFIWDNIKETALSLRERNCLAGKENSLLDAAAQNLRLTDKDGDIGKGSELAEIVLYGIMKHHYKALPVVPKIFYKQNSQDNAKGADSVHIVIHKNGDFTLWFGEAKFYKCIEDANLSRIVDSVKNSLHADKLRKENTIITNVSDIEDLDIDREIKTRIRESLAQGRSLDELKPKINIPILLLHECEITQKAKELTEKYKEQIADYHKSRATAYFKKQVKGLSDVFKYAEIRFHIILFPVPYKAPIISRFVTKVGQHKA</sequence>
<proteinExistence type="predicted"/>
<protein>
    <recommendedName>
        <fullName evidence="1">Anti-bacteriophage protein A/HamA C-terminal domain-containing protein</fullName>
    </recommendedName>
</protein>
<dbReference type="Pfam" id="PF08878">
    <property type="entry name" value="HamA"/>
    <property type="match status" value="1"/>
</dbReference>
<evidence type="ECO:0000313" key="3">
    <source>
        <dbReference type="Proteomes" id="UP000198620"/>
    </source>
</evidence>
<dbReference type="AlphaFoldDB" id="A0A1H7LIY3"/>
<dbReference type="EMBL" id="FOBH01000004">
    <property type="protein sequence ID" value="SEK98465.1"/>
    <property type="molecule type" value="Genomic_DNA"/>
</dbReference>
<evidence type="ECO:0000259" key="1">
    <source>
        <dbReference type="Pfam" id="PF08878"/>
    </source>
</evidence>
<accession>A0A1H7LIY3</accession>
<feature type="domain" description="Anti-bacteriophage protein A/HamA C-terminal" evidence="1">
    <location>
        <begin position="78"/>
        <end position="359"/>
    </location>
</feature>
<keyword evidence="3" id="KW-1185">Reference proteome</keyword>
<gene>
    <name evidence="2" type="ORF">SAMN05216387_10468</name>
</gene>
<dbReference type="InterPro" id="IPR014976">
    <property type="entry name" value="AbpA_HamA_C"/>
</dbReference>
<dbReference type="STRING" id="1233.SAMN05216387_10468"/>
<name>A0A1H7LIY3_9PROT</name>
<reference evidence="2 3" key="1">
    <citation type="submission" date="2016-10" db="EMBL/GenBank/DDBJ databases">
        <authorList>
            <person name="de Groot N.N."/>
        </authorList>
    </citation>
    <scope>NUCLEOTIDE SEQUENCE [LARGE SCALE GENOMIC DNA]</scope>
    <source>
        <strain evidence="2 3">Nv1</strain>
    </source>
</reference>
<dbReference type="Proteomes" id="UP000198620">
    <property type="component" value="Unassembled WGS sequence"/>
</dbReference>